<gene>
    <name evidence="5" type="ORF">PGTUg99_050058</name>
</gene>
<sequence>MSNDFVSTTGSASHRRPSLAGSTTSHGSLEDYQPDGREKMTKLFDSVMGSTSGANPGDQTIRPSHASTSQAGTNTLRTDRAATAPVGSSSGTFIPTGPAPSQEHQAPINPIPPHLRHDRPAQHQDQNNNETADERDYRLAELKLKANKLVSSTVASIVTGIKKEDQLLPDGSNFGQWMRSLRELSRTGLSGSEFFFQPCNSKTFERIGRAVLLASVHASLVPDLQSIDTAYNMYLSLKKKFKTVSRAAQMNIWRRFMAFRVDPNAPSAGIASTLLDLYAEWKSVNVSCRADSFLGFILQAAVMQSGAPYRLDFENRLENTIQFDPNNACPTFAAICNAYDISRQQHLHSSDQAQNPAGSVFAPAALLTSASVDDFDANMFLTGVDEGDWCDALDFFALTAAKCWSCGGENHYQRDCPHKGKQSQSGRPSGGSQAIGTIVGTIYGQLPSGYQVTSSRFPNYSARRSLAPPHQQPKPGQTNGRLLPTKVPVQISRRSSDIKWQHSKSTFGWGGSGTNRGAGGLARRPG</sequence>
<keyword evidence="1" id="KW-0507">mRNA processing</keyword>
<keyword evidence="2" id="KW-0862">Zinc</keyword>
<dbReference type="PROSITE" id="PS50158">
    <property type="entry name" value="ZF_CCHC"/>
    <property type="match status" value="1"/>
</dbReference>
<proteinExistence type="predicted"/>
<dbReference type="EMBL" id="VDEP01000451">
    <property type="protein sequence ID" value="KAA1077245.1"/>
    <property type="molecule type" value="Genomic_DNA"/>
</dbReference>
<reference evidence="5 6" key="1">
    <citation type="submission" date="2019-05" db="EMBL/GenBank/DDBJ databases">
        <title>Emergence of the Ug99 lineage of the wheat stem rust pathogen through somatic hybridization.</title>
        <authorList>
            <person name="Li F."/>
            <person name="Upadhyaya N.M."/>
            <person name="Sperschneider J."/>
            <person name="Matny O."/>
            <person name="Nguyen-Phuc H."/>
            <person name="Mago R."/>
            <person name="Raley C."/>
            <person name="Miller M.E."/>
            <person name="Silverstein K.A.T."/>
            <person name="Henningsen E."/>
            <person name="Hirsch C.D."/>
            <person name="Visser B."/>
            <person name="Pretorius Z.A."/>
            <person name="Steffenson B.J."/>
            <person name="Schwessinger B."/>
            <person name="Dodds P.N."/>
            <person name="Figueroa M."/>
        </authorList>
    </citation>
    <scope>NUCLEOTIDE SEQUENCE [LARGE SCALE GENOMIC DNA]</scope>
    <source>
        <strain evidence="5 6">Ug99</strain>
    </source>
</reference>
<dbReference type="GO" id="GO:0006397">
    <property type="term" value="P:mRNA processing"/>
    <property type="evidence" value="ECO:0007669"/>
    <property type="project" value="UniProtKB-KW"/>
</dbReference>
<dbReference type="SUPFAM" id="SSF57756">
    <property type="entry name" value="Retrovirus zinc finger-like domains"/>
    <property type="match status" value="1"/>
</dbReference>
<dbReference type="InterPro" id="IPR001878">
    <property type="entry name" value="Znf_CCHC"/>
</dbReference>
<feature type="domain" description="CCHC-type" evidence="4">
    <location>
        <begin position="402"/>
        <end position="417"/>
    </location>
</feature>
<dbReference type="GO" id="GO:0008270">
    <property type="term" value="F:zinc ion binding"/>
    <property type="evidence" value="ECO:0007669"/>
    <property type="project" value="UniProtKB-KW"/>
</dbReference>
<evidence type="ECO:0000259" key="4">
    <source>
        <dbReference type="PROSITE" id="PS50158"/>
    </source>
</evidence>
<evidence type="ECO:0000256" key="2">
    <source>
        <dbReference type="PROSITE-ProRule" id="PRU00047"/>
    </source>
</evidence>
<name>A0A5B0MK23_PUCGR</name>
<feature type="region of interest" description="Disordered" evidence="3">
    <location>
        <begin position="461"/>
        <end position="483"/>
    </location>
</feature>
<dbReference type="SMART" id="SM00343">
    <property type="entry name" value="ZnF_C2HC"/>
    <property type="match status" value="1"/>
</dbReference>
<evidence type="ECO:0000256" key="3">
    <source>
        <dbReference type="SAM" id="MobiDB-lite"/>
    </source>
</evidence>
<protein>
    <recommendedName>
        <fullName evidence="4">CCHC-type domain-containing protein</fullName>
    </recommendedName>
</protein>
<evidence type="ECO:0000313" key="5">
    <source>
        <dbReference type="EMBL" id="KAA1077245.1"/>
    </source>
</evidence>
<feature type="compositionally biased region" description="Gly residues" evidence="3">
    <location>
        <begin position="508"/>
        <end position="520"/>
    </location>
</feature>
<dbReference type="GO" id="GO:0003676">
    <property type="term" value="F:nucleic acid binding"/>
    <property type="evidence" value="ECO:0007669"/>
    <property type="project" value="InterPro"/>
</dbReference>
<evidence type="ECO:0000256" key="1">
    <source>
        <dbReference type="ARBA" id="ARBA00022664"/>
    </source>
</evidence>
<dbReference type="InterPro" id="IPR036875">
    <property type="entry name" value="Znf_CCHC_sf"/>
</dbReference>
<dbReference type="Proteomes" id="UP000325313">
    <property type="component" value="Unassembled WGS sequence"/>
</dbReference>
<accession>A0A5B0MK23</accession>
<organism evidence="5 6">
    <name type="scientific">Puccinia graminis f. sp. tritici</name>
    <dbReference type="NCBI Taxonomy" id="56615"/>
    <lineage>
        <taxon>Eukaryota</taxon>
        <taxon>Fungi</taxon>
        <taxon>Dikarya</taxon>
        <taxon>Basidiomycota</taxon>
        <taxon>Pucciniomycotina</taxon>
        <taxon>Pucciniomycetes</taxon>
        <taxon>Pucciniales</taxon>
        <taxon>Pucciniaceae</taxon>
        <taxon>Puccinia</taxon>
    </lineage>
</organism>
<feature type="compositionally biased region" description="Polar residues" evidence="3">
    <location>
        <begin position="48"/>
        <end position="76"/>
    </location>
</feature>
<feature type="region of interest" description="Disordered" evidence="3">
    <location>
        <begin position="1"/>
        <end position="133"/>
    </location>
</feature>
<comment type="caution">
    <text evidence="5">The sequence shown here is derived from an EMBL/GenBank/DDBJ whole genome shotgun (WGS) entry which is preliminary data.</text>
</comment>
<keyword evidence="2" id="KW-0863">Zinc-finger</keyword>
<dbReference type="Gene3D" id="4.10.60.10">
    <property type="entry name" value="Zinc finger, CCHC-type"/>
    <property type="match status" value="1"/>
</dbReference>
<keyword evidence="2" id="KW-0479">Metal-binding</keyword>
<feature type="compositionally biased region" description="Polar residues" evidence="3">
    <location>
        <begin position="1"/>
        <end position="12"/>
    </location>
</feature>
<feature type="region of interest" description="Disordered" evidence="3">
    <location>
        <begin position="503"/>
        <end position="526"/>
    </location>
</feature>
<evidence type="ECO:0000313" key="6">
    <source>
        <dbReference type="Proteomes" id="UP000325313"/>
    </source>
</evidence>
<dbReference type="Pfam" id="PF00098">
    <property type="entry name" value="zf-CCHC"/>
    <property type="match status" value="1"/>
</dbReference>
<dbReference type="AlphaFoldDB" id="A0A5B0MK23"/>